<evidence type="ECO:0000313" key="2">
    <source>
        <dbReference type="EMBL" id="TYR74550.1"/>
    </source>
</evidence>
<dbReference type="GO" id="GO:0003677">
    <property type="term" value="F:DNA binding"/>
    <property type="evidence" value="ECO:0007669"/>
    <property type="project" value="UniProtKB-KW"/>
</dbReference>
<protein>
    <submittedName>
        <fullName evidence="2">Transcriptional regulator</fullName>
    </submittedName>
</protein>
<proteinExistence type="predicted"/>
<evidence type="ECO:0000256" key="1">
    <source>
        <dbReference type="ARBA" id="ARBA00023125"/>
    </source>
</evidence>
<accession>A0A5D4KCR8</accession>
<dbReference type="PANTHER" id="PTHR38600">
    <property type="entry name" value="TRANSCRIPTIONAL REGULATORY PROTEIN"/>
    <property type="match status" value="1"/>
</dbReference>
<sequence length="211" mass="24372">MTTTIKTTKDKILDLLKKEAALTVNGLIDQLGITHMAIRKHLTVLEKDGLIQSSEIRQPKGRPQYSYSLTEKGERLFPKNYEGISVEFLQDIEDSFGKDSVDALFKKREQRLTNQYRDQVQQQDSTLGKVREIEKIQNEKGYMAKANQIDEYTFELIEYNCPILAIANNFKTACKCETEMFKKVLGTEEIQRVSCKTEGNQHCKFLIKYES</sequence>
<evidence type="ECO:0000313" key="3">
    <source>
        <dbReference type="Proteomes" id="UP000323317"/>
    </source>
</evidence>
<comment type="caution">
    <text evidence="2">The sequence shown here is derived from an EMBL/GenBank/DDBJ whole genome shotgun (WGS) entry which is preliminary data.</text>
</comment>
<dbReference type="EMBL" id="VTEH01000011">
    <property type="protein sequence ID" value="TYR74550.1"/>
    <property type="molecule type" value="Genomic_DNA"/>
</dbReference>
<dbReference type="AlphaFoldDB" id="A0A5D4KCR8"/>
<dbReference type="Proteomes" id="UP000323317">
    <property type="component" value="Unassembled WGS sequence"/>
</dbReference>
<keyword evidence="1" id="KW-0238">DNA-binding</keyword>
<dbReference type="PANTHER" id="PTHR38600:SF2">
    <property type="entry name" value="SLL0088 PROTEIN"/>
    <property type="match status" value="1"/>
</dbReference>
<organism evidence="2 3">
    <name type="scientific">Rossellomorea vietnamensis</name>
    <dbReference type="NCBI Taxonomy" id="218284"/>
    <lineage>
        <taxon>Bacteria</taxon>
        <taxon>Bacillati</taxon>
        <taxon>Bacillota</taxon>
        <taxon>Bacilli</taxon>
        <taxon>Bacillales</taxon>
        <taxon>Bacillaceae</taxon>
        <taxon>Rossellomorea</taxon>
    </lineage>
</organism>
<dbReference type="InterPro" id="IPR036388">
    <property type="entry name" value="WH-like_DNA-bd_sf"/>
</dbReference>
<dbReference type="InterPro" id="IPR036390">
    <property type="entry name" value="WH_DNA-bd_sf"/>
</dbReference>
<dbReference type="SUPFAM" id="SSF46785">
    <property type="entry name" value="Winged helix' DNA-binding domain"/>
    <property type="match status" value="1"/>
</dbReference>
<name>A0A5D4KCR8_9BACI</name>
<dbReference type="RefSeq" id="WP_148947379.1">
    <property type="nucleotide sequence ID" value="NZ_JBNILU010000010.1"/>
</dbReference>
<dbReference type="InterPro" id="IPR011991">
    <property type="entry name" value="ArsR-like_HTH"/>
</dbReference>
<dbReference type="CDD" id="cd00090">
    <property type="entry name" value="HTH_ARSR"/>
    <property type="match status" value="1"/>
</dbReference>
<dbReference type="Gene3D" id="1.10.10.10">
    <property type="entry name" value="Winged helix-like DNA-binding domain superfamily/Winged helix DNA-binding domain"/>
    <property type="match status" value="1"/>
</dbReference>
<dbReference type="Pfam" id="PF13412">
    <property type="entry name" value="HTH_24"/>
    <property type="match status" value="1"/>
</dbReference>
<reference evidence="2 3" key="1">
    <citation type="submission" date="2019-08" db="EMBL/GenBank/DDBJ databases">
        <title>Bacillus genomes from the desert of Cuatro Cienegas, Coahuila.</title>
        <authorList>
            <person name="Olmedo-Alvarez G."/>
        </authorList>
    </citation>
    <scope>NUCLEOTIDE SEQUENCE [LARGE SCALE GENOMIC DNA]</scope>
    <source>
        <strain evidence="2 3">CH40_1T</strain>
    </source>
</reference>
<gene>
    <name evidence="2" type="ORF">FZC79_13820</name>
</gene>